<dbReference type="EMBL" id="JAAOIC020000023">
    <property type="protein sequence ID" value="KAG8040117.1"/>
    <property type="molecule type" value="Genomic_DNA"/>
</dbReference>
<keyword evidence="12" id="KW-1185">Reference proteome</keyword>
<keyword evidence="7" id="KW-0969">Cilium</keyword>
<dbReference type="PANTHER" id="PTHR45973:SF12">
    <property type="entry name" value="DYNEIN REGULATORY COMPLEX SUBUNIT 3"/>
    <property type="match status" value="1"/>
</dbReference>
<evidence type="ECO:0000256" key="4">
    <source>
        <dbReference type="ARBA" id="ARBA00022614"/>
    </source>
</evidence>
<dbReference type="AlphaFoldDB" id="A0A8J5R467"/>
<dbReference type="GO" id="GO:0005930">
    <property type="term" value="C:axoneme"/>
    <property type="evidence" value="ECO:0007669"/>
    <property type="project" value="UniProtKB-SubCell"/>
</dbReference>
<dbReference type="OrthoDB" id="27917at2759"/>
<keyword evidence="6" id="KW-0175">Coiled coil</keyword>
<evidence type="ECO:0000256" key="10">
    <source>
        <dbReference type="ARBA" id="ARBA00024433"/>
    </source>
</evidence>
<dbReference type="Pfam" id="PF14580">
    <property type="entry name" value="LRR_9"/>
    <property type="match status" value="1"/>
</dbReference>
<keyword evidence="5" id="KW-0677">Repeat</keyword>
<evidence type="ECO:0000256" key="5">
    <source>
        <dbReference type="ARBA" id="ARBA00022737"/>
    </source>
</evidence>
<reference evidence="11" key="1">
    <citation type="submission" date="2020-03" db="EMBL/GenBank/DDBJ databases">
        <authorList>
            <person name="Chebbi M.A."/>
            <person name="Drezen J.M."/>
        </authorList>
    </citation>
    <scope>NUCLEOTIDE SEQUENCE</scope>
    <source>
        <tissue evidence="11">Whole body</tissue>
    </source>
</reference>
<sequence length="562" mass="66432">MSKLNYENYKKKNINIKGTSSIIDNVPDVINYNTLLNLIIEQAPKDERGRLFREDGIKLDQVTEIRIEFSKILKIDHLWIMTNLTKLILSHNIIDKIENLDALVNLQDLDLSFNRIKKMENLNCLVKLQVLLITGNEIYEIENIDNLKDLKIFSIADNKIDKWDHVLYLRKFKNLRTVNITGNPCALQDNYNNYLIALLPQVIYFSYVLISKEERNDAIKKYRQAIIKVEEDESKIKIKMDEQQKVNKKSQYDSLCFVDQLDGDEFFNTAFKDDQNGIILKNLNNGSLEVYEEYKKKFTTVCQELYKFGVDQHVVRAKEISEFFLIVEKARENVRDKARQIIETIKTERNEIFNKFNDLVKSDKETNEQEIIIHVKIAKTQELANEFNESLTNMWTKLMYNEVVLHEQIEDIFEIFKINMTDLKDSFVEFVREIFSQIRDIFLRYREAINIVINNYLSSVGDLTIPANFFEIYGDIDASNNTLIALHDINIQIVDNREDSIIERINLWLEELLYEFSKQERLRHRQRILEISHFLQFQRERMYNHFCINDALALDVAAALEG</sequence>
<dbReference type="SMART" id="SM00365">
    <property type="entry name" value="LRR_SD22"/>
    <property type="match status" value="4"/>
</dbReference>
<evidence type="ECO:0000313" key="11">
    <source>
        <dbReference type="EMBL" id="KAG8040117.1"/>
    </source>
</evidence>
<comment type="caution">
    <text evidence="11">The sequence shown here is derived from an EMBL/GenBank/DDBJ whole genome shotgun (WGS) entry which is preliminary data.</text>
</comment>
<dbReference type="InterPro" id="IPR050576">
    <property type="entry name" value="Cilia_flagella_integrity"/>
</dbReference>
<keyword evidence="4" id="KW-0433">Leucine-rich repeat</keyword>
<proteinExistence type="predicted"/>
<keyword evidence="3" id="KW-0963">Cytoplasm</keyword>
<gene>
    <name evidence="11" type="ORF">G9C98_000687</name>
</gene>
<evidence type="ECO:0000256" key="2">
    <source>
        <dbReference type="ARBA" id="ARBA00004430"/>
    </source>
</evidence>
<evidence type="ECO:0000256" key="7">
    <source>
        <dbReference type="ARBA" id="ARBA00023069"/>
    </source>
</evidence>
<dbReference type="Proteomes" id="UP000729913">
    <property type="component" value="Unassembled WGS sequence"/>
</dbReference>
<organism evidence="11 12">
    <name type="scientific">Cotesia typhae</name>
    <dbReference type="NCBI Taxonomy" id="2053667"/>
    <lineage>
        <taxon>Eukaryota</taxon>
        <taxon>Metazoa</taxon>
        <taxon>Ecdysozoa</taxon>
        <taxon>Arthropoda</taxon>
        <taxon>Hexapoda</taxon>
        <taxon>Insecta</taxon>
        <taxon>Pterygota</taxon>
        <taxon>Neoptera</taxon>
        <taxon>Endopterygota</taxon>
        <taxon>Hymenoptera</taxon>
        <taxon>Apocrita</taxon>
        <taxon>Ichneumonoidea</taxon>
        <taxon>Braconidae</taxon>
        <taxon>Microgastrinae</taxon>
        <taxon>Cotesia</taxon>
    </lineage>
</organism>
<dbReference type="PANTHER" id="PTHR45973">
    <property type="entry name" value="PROTEIN PHOSPHATASE 1 REGULATORY SUBUNIT SDS22-RELATED"/>
    <property type="match status" value="1"/>
</dbReference>
<comment type="function">
    <text evidence="1">Cilium-specific protein required for cilia structures.</text>
</comment>
<accession>A0A8J5R467</accession>
<evidence type="ECO:0000256" key="9">
    <source>
        <dbReference type="ARBA" id="ARBA00023273"/>
    </source>
</evidence>
<dbReference type="InterPro" id="IPR001611">
    <property type="entry name" value="Leu-rich_rpt"/>
</dbReference>
<evidence type="ECO:0000256" key="1">
    <source>
        <dbReference type="ARBA" id="ARBA00003843"/>
    </source>
</evidence>
<evidence type="ECO:0000256" key="6">
    <source>
        <dbReference type="ARBA" id="ARBA00023054"/>
    </source>
</evidence>
<dbReference type="PROSITE" id="PS51450">
    <property type="entry name" value="LRR"/>
    <property type="match status" value="3"/>
</dbReference>
<reference evidence="11" key="2">
    <citation type="submission" date="2021-04" db="EMBL/GenBank/DDBJ databases">
        <title>Genome-wide patterns of bracovirus chromosomal integration into multiple host tissues during parasitism.</title>
        <authorList>
            <person name="Chebbi M.A.C."/>
        </authorList>
    </citation>
    <scope>NUCLEOTIDE SEQUENCE</scope>
    <source>
        <tissue evidence="11">Whole body</tissue>
    </source>
</reference>
<keyword evidence="8" id="KW-0206">Cytoskeleton</keyword>
<evidence type="ECO:0000256" key="3">
    <source>
        <dbReference type="ARBA" id="ARBA00022490"/>
    </source>
</evidence>
<comment type="subcellular location">
    <subcellularLocation>
        <location evidence="2">Cytoplasm</location>
        <location evidence="2">Cytoskeleton</location>
        <location evidence="2">Cilium axoneme</location>
    </subcellularLocation>
</comment>
<evidence type="ECO:0000256" key="8">
    <source>
        <dbReference type="ARBA" id="ARBA00023212"/>
    </source>
</evidence>
<protein>
    <recommendedName>
        <fullName evidence="10">Dynein axonemal assembly factor 1 homolog</fullName>
    </recommendedName>
</protein>
<keyword evidence="9" id="KW-0966">Cell projection</keyword>
<evidence type="ECO:0000313" key="12">
    <source>
        <dbReference type="Proteomes" id="UP000729913"/>
    </source>
</evidence>
<name>A0A8J5R467_9HYME</name>